<dbReference type="EMBL" id="JAHZST010000002">
    <property type="protein sequence ID" value="MBW8182549.1"/>
    <property type="molecule type" value="Genomic_DNA"/>
</dbReference>
<dbReference type="RefSeq" id="WP_220108245.1">
    <property type="nucleotide sequence ID" value="NZ_JAHZST010000002.1"/>
</dbReference>
<evidence type="ECO:0000313" key="2">
    <source>
        <dbReference type="EMBL" id="MBW8182549.1"/>
    </source>
</evidence>
<dbReference type="Pfam" id="PF20944">
    <property type="entry name" value="StcE_b-sandwich"/>
    <property type="match status" value="2"/>
</dbReference>
<accession>A0ABS7DYN1</accession>
<gene>
    <name evidence="2" type="ORF">K0625_02620</name>
</gene>
<evidence type="ECO:0000259" key="1">
    <source>
        <dbReference type="Pfam" id="PF20944"/>
    </source>
</evidence>
<dbReference type="Proteomes" id="UP001195963">
    <property type="component" value="Unassembled WGS sequence"/>
</dbReference>
<name>A0ABS7DYN1_9GAMM</name>
<organism evidence="2 3">
    <name type="scientific">Shewanella nanhaiensis</name>
    <dbReference type="NCBI Taxonomy" id="2864872"/>
    <lineage>
        <taxon>Bacteria</taxon>
        <taxon>Pseudomonadati</taxon>
        <taxon>Pseudomonadota</taxon>
        <taxon>Gammaproteobacteria</taxon>
        <taxon>Alteromonadales</taxon>
        <taxon>Shewanellaceae</taxon>
        <taxon>Shewanella</taxon>
    </lineage>
</organism>
<proteinExistence type="predicted"/>
<protein>
    <recommendedName>
        <fullName evidence="1">Metalloprotease StcE beta-sandwich domain-containing protein</fullName>
    </recommendedName>
</protein>
<comment type="caution">
    <text evidence="2">The sequence shown here is derived from an EMBL/GenBank/DDBJ whole genome shotgun (WGS) entry which is preliminary data.</text>
</comment>
<reference evidence="2 3" key="1">
    <citation type="submission" date="2021-07" db="EMBL/GenBank/DDBJ databases">
        <title>Shewanella sp. nov, isolated from SCS.</title>
        <authorList>
            <person name="Cao W.R."/>
        </authorList>
    </citation>
    <scope>NUCLEOTIDE SEQUENCE [LARGE SCALE GENOMIC DNA]</scope>
    <source>
        <strain evidence="2 3">NR704-98</strain>
    </source>
</reference>
<dbReference type="InterPro" id="IPR048990">
    <property type="entry name" value="StcE_b-sandwich"/>
</dbReference>
<dbReference type="Gene3D" id="2.60.120.1230">
    <property type="match status" value="2"/>
</dbReference>
<keyword evidence="3" id="KW-1185">Reference proteome</keyword>
<feature type="domain" description="Metalloprotease StcE beta-sandwich" evidence="1">
    <location>
        <begin position="138"/>
        <end position="212"/>
    </location>
</feature>
<sequence length="636" mass="71715">MIRNRSESTIITSIKVISSLIVSVISFQSYALTIDAKDLLYGQIPSSDEVVTVYASDANWKREIFLPIKPKNNTKINVSSDAAYHFDVNGEIVGFNEITVSKGERYQFVYKNNLRSWLLTTNNFTPNSIGQTIPNSKKYVTYTLSNANWYNTIFLPSEKGDADKILIRSVATYDTHLNADNLLHGQGDLLIKTGDSFILNWSDKESKWAVQTVGYKAKATSTIRDITFAELSINTSTKGNQLYNNGYMQKPIEIKYRAYLYGDDIAQTPIELSAEEEKYYLKIAQFGESTPQPISLLYPQIDISSSVNERYESSLGQSSYRAEPRSNNYFKATVYMTYKGLSGTDTNNSLDLCVFANPERTDDYGPISGYPNDNCNSAAPGNNYRRVNVIKGEYNRYVDSGYDANSVKMSFDEDKVLCVNEVDCHNKYRVRNGWTRGVSYAKENHYVFSSQRNNHYFRPVDGVKSIGVARGCVFDSKGDQVDGICNNVKSSNWDLEDWYTTDFLFGNTSMRDFSYSTKDKNSSNSGFSSQDTWRFYLTDVNRENSFSIVATKSVIDFYSGDSGNFVFWTDAGHWSASTSGNKVDISHQIEDNYGNHFIFSAKVIGETNMGANAGVSDQYVLTKLDRSSIKIVPVYD</sequence>
<feature type="domain" description="Metalloprotease StcE beta-sandwich" evidence="1">
    <location>
        <begin position="50"/>
        <end position="119"/>
    </location>
</feature>
<evidence type="ECO:0000313" key="3">
    <source>
        <dbReference type="Proteomes" id="UP001195963"/>
    </source>
</evidence>